<comment type="subcellular location">
    <subcellularLocation>
        <location evidence="1">Nucleus</location>
    </subcellularLocation>
</comment>
<dbReference type="CTD" id="136032856"/>
<dbReference type="Pfam" id="PF01193">
    <property type="entry name" value="RNA_pol_L"/>
    <property type="match status" value="1"/>
</dbReference>
<dbReference type="KEGG" id="vde:111248343"/>
<dbReference type="GO" id="GO:0003899">
    <property type="term" value="F:DNA-directed RNA polymerase activity"/>
    <property type="evidence" value="ECO:0007669"/>
    <property type="project" value="InterPro"/>
</dbReference>
<evidence type="ECO:0000259" key="8">
    <source>
        <dbReference type="SMART" id="SM00662"/>
    </source>
</evidence>
<dbReference type="CDD" id="cd07031">
    <property type="entry name" value="RNAP_II_RPB3"/>
    <property type="match status" value="1"/>
</dbReference>
<evidence type="ECO:0000256" key="3">
    <source>
        <dbReference type="ARBA" id="ARBA00023163"/>
    </source>
</evidence>
<dbReference type="FunCoup" id="A0A7M7JSI9">
    <property type="interactions" value="1873"/>
</dbReference>
<keyword evidence="2" id="KW-0240">DNA-directed RNA polymerase</keyword>
<dbReference type="AlphaFoldDB" id="A0A7M7JSI9"/>
<dbReference type="InParanoid" id="A0A7M7JSI9"/>
<dbReference type="SUPFAM" id="SSF56553">
    <property type="entry name" value="Insert subdomain of RNA polymerase alpha subunit"/>
    <property type="match status" value="1"/>
</dbReference>
<proteinExistence type="inferred from homology"/>
<reference evidence="9" key="1">
    <citation type="submission" date="2021-01" db="UniProtKB">
        <authorList>
            <consortium name="EnsemblMetazoa"/>
        </authorList>
    </citation>
    <scope>IDENTIFICATION</scope>
</reference>
<organism evidence="9 10">
    <name type="scientific">Varroa destructor</name>
    <name type="common">Honeybee mite</name>
    <dbReference type="NCBI Taxonomy" id="109461"/>
    <lineage>
        <taxon>Eukaryota</taxon>
        <taxon>Metazoa</taxon>
        <taxon>Ecdysozoa</taxon>
        <taxon>Arthropoda</taxon>
        <taxon>Chelicerata</taxon>
        <taxon>Arachnida</taxon>
        <taxon>Acari</taxon>
        <taxon>Parasitiformes</taxon>
        <taxon>Mesostigmata</taxon>
        <taxon>Gamasina</taxon>
        <taxon>Dermanyssoidea</taxon>
        <taxon>Varroidae</taxon>
        <taxon>Varroa</taxon>
    </lineage>
</organism>
<dbReference type="HAMAP" id="MF_00320">
    <property type="entry name" value="RNApol_arch_Rpo3"/>
    <property type="match status" value="1"/>
</dbReference>
<dbReference type="Gene3D" id="2.170.120.12">
    <property type="entry name" value="DNA-directed RNA polymerase, insert domain"/>
    <property type="match status" value="1"/>
</dbReference>
<feature type="domain" description="DNA-directed RNA polymerase RpoA/D/Rpb3-type" evidence="8">
    <location>
        <begin position="18"/>
        <end position="263"/>
    </location>
</feature>
<comment type="similarity">
    <text evidence="5">Belongs to the archaeal Rpo3/eukaryotic RPB3 RNA polymerase subunit family.</text>
</comment>
<dbReference type="GO" id="GO:0003677">
    <property type="term" value="F:DNA binding"/>
    <property type="evidence" value="ECO:0007669"/>
    <property type="project" value="InterPro"/>
</dbReference>
<dbReference type="InterPro" id="IPR036603">
    <property type="entry name" value="RBP11-like"/>
</dbReference>
<dbReference type="FunFam" id="2.170.120.12:FF:000002">
    <property type="entry name" value="DNA-directed RNA polymerase II subunit RPB3"/>
    <property type="match status" value="1"/>
</dbReference>
<dbReference type="Gene3D" id="3.30.1360.10">
    <property type="entry name" value="RNA polymerase, RBP11-like subunit"/>
    <property type="match status" value="1"/>
</dbReference>
<dbReference type="GO" id="GO:0046983">
    <property type="term" value="F:protein dimerization activity"/>
    <property type="evidence" value="ECO:0007669"/>
    <property type="project" value="InterPro"/>
</dbReference>
<dbReference type="PROSITE" id="PS00446">
    <property type="entry name" value="RNA_POL_D_30KD"/>
    <property type="match status" value="1"/>
</dbReference>
<dbReference type="InterPro" id="IPR036643">
    <property type="entry name" value="RNApol_insert_sf"/>
</dbReference>
<feature type="region of interest" description="Disordered" evidence="7">
    <location>
        <begin position="196"/>
        <end position="224"/>
    </location>
</feature>
<evidence type="ECO:0000313" key="10">
    <source>
        <dbReference type="Proteomes" id="UP000594260"/>
    </source>
</evidence>
<evidence type="ECO:0000256" key="5">
    <source>
        <dbReference type="ARBA" id="ARBA00025804"/>
    </source>
</evidence>
<evidence type="ECO:0000256" key="1">
    <source>
        <dbReference type="ARBA" id="ARBA00004123"/>
    </source>
</evidence>
<dbReference type="Pfam" id="PF01000">
    <property type="entry name" value="RNA_pol_A_bac"/>
    <property type="match status" value="1"/>
</dbReference>
<accession>A0A7M7JSI9</accession>
<dbReference type="OrthoDB" id="270173at2759"/>
<dbReference type="GO" id="GO:0005665">
    <property type="term" value="C:RNA polymerase II, core complex"/>
    <property type="evidence" value="ECO:0007669"/>
    <property type="project" value="TreeGrafter"/>
</dbReference>
<dbReference type="NCBIfam" id="NF001988">
    <property type="entry name" value="PRK00783.1"/>
    <property type="match status" value="1"/>
</dbReference>
<dbReference type="InterPro" id="IPR001514">
    <property type="entry name" value="DNA-dir_RNA_pol_30-40kDasu_CS"/>
</dbReference>
<dbReference type="InterPro" id="IPR050518">
    <property type="entry name" value="Rpo3/RPB3_RNA_Pol_subunit"/>
</dbReference>
<name>A0A7M7JSI9_VARDE</name>
<protein>
    <recommendedName>
        <fullName evidence="6">DNA-directed RNA polymerase II subunit RPB3</fullName>
    </recommendedName>
</protein>
<dbReference type="InterPro" id="IPR022842">
    <property type="entry name" value="RNAP_Rpo3/Rpb3/RPAC1"/>
</dbReference>
<dbReference type="InterPro" id="IPR011262">
    <property type="entry name" value="DNA-dir_RNA_pol_insert"/>
</dbReference>
<dbReference type="GeneID" id="111248343"/>
<evidence type="ECO:0000256" key="2">
    <source>
        <dbReference type="ARBA" id="ARBA00022478"/>
    </source>
</evidence>
<dbReference type="InterPro" id="IPR011263">
    <property type="entry name" value="DNA-dir_RNA_pol_RpoA/D/Rpb3"/>
</dbReference>
<keyword evidence="3" id="KW-0804">Transcription</keyword>
<dbReference type="RefSeq" id="XP_022656261.1">
    <property type="nucleotide sequence ID" value="XM_022800526.1"/>
</dbReference>
<evidence type="ECO:0000313" key="9">
    <source>
        <dbReference type="EnsemblMetazoa" id="XP_022656261"/>
    </source>
</evidence>
<dbReference type="EnsemblMetazoa" id="XM_022800526">
    <property type="protein sequence ID" value="XP_022656261"/>
    <property type="gene ID" value="LOC111248343"/>
</dbReference>
<dbReference type="SMART" id="SM00662">
    <property type="entry name" value="RPOLD"/>
    <property type="match status" value="1"/>
</dbReference>
<evidence type="ECO:0000256" key="4">
    <source>
        <dbReference type="ARBA" id="ARBA00023242"/>
    </source>
</evidence>
<dbReference type="GO" id="GO:0006366">
    <property type="term" value="P:transcription by RNA polymerase II"/>
    <property type="evidence" value="ECO:0007669"/>
    <property type="project" value="TreeGrafter"/>
</dbReference>
<feature type="compositionally biased region" description="Basic and acidic residues" evidence="7">
    <location>
        <begin position="198"/>
        <end position="207"/>
    </location>
</feature>
<dbReference type="Proteomes" id="UP000594260">
    <property type="component" value="Unplaced"/>
</dbReference>
<dbReference type="SUPFAM" id="SSF55257">
    <property type="entry name" value="RBP11-like subunits of RNA polymerase"/>
    <property type="match status" value="1"/>
</dbReference>
<evidence type="ECO:0000256" key="7">
    <source>
        <dbReference type="SAM" id="MobiDB-lite"/>
    </source>
</evidence>
<evidence type="ECO:0000256" key="6">
    <source>
        <dbReference type="ARBA" id="ARBA00072506"/>
    </source>
</evidence>
<keyword evidence="10" id="KW-1185">Reference proteome</keyword>
<sequence length="277" mass="31361">MPYANQPRVTITDMTNENVKFVLEDTDLSVANSLRRVMIAETPTMAIDWVQLEANSSVLHDEFIAHRLGLIPLTSEEIVEHMQYNRDCSCVDFCTECSVEFLLDVKCTDDATRHVTTADLKSADARCVPVTSRRRDDSADYGQEEDILIVKLRKGQEVKATCYARKGFGKEHAKWNPTCGVAFEYDPDNRFRHTTYPKPDEWPRSEYSEIPEDENTSQAEYDPEGKPSKFFFNVESSGALKPETIVMSGVKQLKKKLSDLLTQLVQEAPAADPLNIV</sequence>
<dbReference type="OMA" id="FYFEVES"/>
<dbReference type="PANTHER" id="PTHR11800">
    <property type="entry name" value="DNA-DIRECTED RNA POLYMERASE"/>
    <property type="match status" value="1"/>
</dbReference>
<dbReference type="PANTHER" id="PTHR11800:SF2">
    <property type="entry name" value="DNA-DIRECTED RNA POLYMERASE II SUBUNIT RPB3"/>
    <property type="match status" value="1"/>
</dbReference>
<keyword evidence="4" id="KW-0539">Nucleus</keyword>